<dbReference type="EC" id="2.1.1.320" evidence="7"/>
<evidence type="ECO:0000313" key="9">
    <source>
        <dbReference type="Proteomes" id="UP001530293"/>
    </source>
</evidence>
<organism evidence="8 9">
    <name type="scientific">Discostella pseudostelligera</name>
    <dbReference type="NCBI Taxonomy" id="259834"/>
    <lineage>
        <taxon>Eukaryota</taxon>
        <taxon>Sar</taxon>
        <taxon>Stramenopiles</taxon>
        <taxon>Ochrophyta</taxon>
        <taxon>Bacillariophyta</taxon>
        <taxon>Coscinodiscophyceae</taxon>
        <taxon>Thalassiosirophycidae</taxon>
        <taxon>Stephanodiscales</taxon>
        <taxon>Stephanodiscaceae</taxon>
        <taxon>Discostella</taxon>
    </lineage>
</organism>
<evidence type="ECO:0000256" key="4">
    <source>
        <dbReference type="ARBA" id="ARBA00022679"/>
    </source>
</evidence>
<keyword evidence="3 7" id="KW-0489">Methyltransferase</keyword>
<evidence type="ECO:0000256" key="6">
    <source>
        <dbReference type="ARBA" id="ARBA00048612"/>
    </source>
</evidence>
<dbReference type="Gene3D" id="3.40.50.12710">
    <property type="match status" value="1"/>
</dbReference>
<evidence type="ECO:0000256" key="5">
    <source>
        <dbReference type="ARBA" id="ARBA00023128"/>
    </source>
</evidence>
<dbReference type="Pfam" id="PF02636">
    <property type="entry name" value="Methyltransf_28"/>
    <property type="match status" value="1"/>
</dbReference>
<dbReference type="EMBL" id="JALLBG020000200">
    <property type="protein sequence ID" value="KAL3759430.1"/>
    <property type="molecule type" value="Genomic_DNA"/>
</dbReference>
<protein>
    <recommendedName>
        <fullName evidence="7">Protein arginine methyltransferase NDUFAF7</fullName>
        <ecNumber evidence="7">2.1.1.320</ecNumber>
    </recommendedName>
</protein>
<accession>A0ABD3M5W3</accession>
<proteinExistence type="inferred from homology"/>
<name>A0ABD3M5W3_9STRA</name>
<evidence type="ECO:0000256" key="7">
    <source>
        <dbReference type="RuleBase" id="RU364114"/>
    </source>
</evidence>
<keyword evidence="9" id="KW-1185">Reference proteome</keyword>
<reference evidence="8 9" key="1">
    <citation type="submission" date="2024-10" db="EMBL/GenBank/DDBJ databases">
        <title>Updated reference genomes for cyclostephanoid diatoms.</title>
        <authorList>
            <person name="Roberts W.R."/>
            <person name="Alverson A.J."/>
        </authorList>
    </citation>
    <scope>NUCLEOTIDE SEQUENCE [LARGE SCALE GENOMIC DNA]</scope>
    <source>
        <strain evidence="8 9">AJA232-27</strain>
    </source>
</reference>
<dbReference type="Proteomes" id="UP001530293">
    <property type="component" value="Unassembled WGS sequence"/>
</dbReference>
<gene>
    <name evidence="8" type="ORF">ACHAWU_000729</name>
</gene>
<comment type="catalytic activity">
    <reaction evidence="6 7">
        <text>L-arginyl-[protein] + 2 S-adenosyl-L-methionine = N(omega),N(omega)'-dimethyl-L-arginyl-[protein] + 2 S-adenosyl-L-homocysteine + 2 H(+)</text>
        <dbReference type="Rhea" id="RHEA:48108"/>
        <dbReference type="Rhea" id="RHEA-COMP:10532"/>
        <dbReference type="Rhea" id="RHEA-COMP:11992"/>
        <dbReference type="ChEBI" id="CHEBI:15378"/>
        <dbReference type="ChEBI" id="CHEBI:29965"/>
        <dbReference type="ChEBI" id="CHEBI:57856"/>
        <dbReference type="ChEBI" id="CHEBI:59789"/>
        <dbReference type="ChEBI" id="CHEBI:88221"/>
        <dbReference type="EC" id="2.1.1.320"/>
    </reaction>
</comment>
<dbReference type="PANTHER" id="PTHR12049">
    <property type="entry name" value="PROTEIN ARGININE METHYLTRANSFERASE NDUFAF7, MITOCHONDRIAL"/>
    <property type="match status" value="1"/>
</dbReference>
<comment type="subcellular location">
    <subcellularLocation>
        <location evidence="1 7">Mitochondrion</location>
    </subcellularLocation>
</comment>
<evidence type="ECO:0000256" key="3">
    <source>
        <dbReference type="ARBA" id="ARBA00022603"/>
    </source>
</evidence>
<evidence type="ECO:0000256" key="2">
    <source>
        <dbReference type="ARBA" id="ARBA00005891"/>
    </source>
</evidence>
<dbReference type="PANTHER" id="PTHR12049:SF5">
    <property type="entry name" value="PROTEIN ARGININE METHYLTRANSFERASE NDUFAF7 HOMOLOG, MITOCHONDRIAL"/>
    <property type="match status" value="1"/>
</dbReference>
<sequence length="431" mass="48164">MDRGSILLRRYLCRRLSEYYAQPADKVVGSVGVGIGTGSFIRQGISFSSLINEWHWKYTYKRIYNEQRGMWLTPVEIFYPYYSNILANFVNESMTTTTSLTNLSNAHHDKEGAFEIVELGGGRGTNAIALLNHLSECHPKSYERLQCYTIFDTSKTLHEYQTTVLKQSQHAEKVKLVNTDMIDIAEGKSMFLTPSDTPTAVIAMELLDNLPHDKIGRCIETGDILQAIVVPSDDATSNILADNVIDTSIRYNEQFAPMNDPLLQNILSIAPSLYTPNIRPRWVPTVAIGILMKLFECRPNFSVALADFDWLPPSDSSTWTAAQSAVAAADGDPLVTDMEGNDHECYLTSPPNALCDILFPTDFGRLANFVDQYMAQPTIAHPSSYTTLTMKQRDFLSRYGPAEVEKTKVWTGYSPMINDFGNCSVLVTTQG</sequence>
<dbReference type="SUPFAM" id="SSF53335">
    <property type="entry name" value="S-adenosyl-L-methionine-dependent methyltransferases"/>
    <property type="match status" value="1"/>
</dbReference>
<dbReference type="InterPro" id="IPR003788">
    <property type="entry name" value="NDUFAF7"/>
</dbReference>
<dbReference type="GO" id="GO:0005739">
    <property type="term" value="C:mitochondrion"/>
    <property type="evidence" value="ECO:0007669"/>
    <property type="project" value="UniProtKB-SubCell"/>
</dbReference>
<comment type="similarity">
    <text evidence="2 7">Belongs to the NDUFAF7 family.</text>
</comment>
<comment type="function">
    <text evidence="7">Arginine methyltransferase involved in the assembly or stability of mitochondrial NADH:ubiquinone oxidoreductase complex (complex I).</text>
</comment>
<keyword evidence="5 7" id="KW-0496">Mitochondrion</keyword>
<comment type="caution">
    <text evidence="8">The sequence shown here is derived from an EMBL/GenBank/DDBJ whole genome shotgun (WGS) entry which is preliminary data.</text>
</comment>
<dbReference type="InterPro" id="IPR029063">
    <property type="entry name" value="SAM-dependent_MTases_sf"/>
</dbReference>
<keyword evidence="4 7" id="KW-0808">Transferase</keyword>
<dbReference type="AlphaFoldDB" id="A0ABD3M5W3"/>
<evidence type="ECO:0000313" key="8">
    <source>
        <dbReference type="EMBL" id="KAL3759430.1"/>
    </source>
</evidence>
<evidence type="ECO:0000256" key="1">
    <source>
        <dbReference type="ARBA" id="ARBA00004173"/>
    </source>
</evidence>
<dbReference type="InterPro" id="IPR038375">
    <property type="entry name" value="NDUFAF7_sf"/>
</dbReference>
<dbReference type="GO" id="GO:0035243">
    <property type="term" value="F:protein-arginine omega-N symmetric methyltransferase activity"/>
    <property type="evidence" value="ECO:0007669"/>
    <property type="project" value="UniProtKB-EC"/>
</dbReference>
<dbReference type="GO" id="GO:0032259">
    <property type="term" value="P:methylation"/>
    <property type="evidence" value="ECO:0007669"/>
    <property type="project" value="UniProtKB-KW"/>
</dbReference>